<evidence type="ECO:0000256" key="5">
    <source>
        <dbReference type="SAM" id="Phobius"/>
    </source>
</evidence>
<comment type="subcellular location">
    <subcellularLocation>
        <location evidence="1">Membrane</location>
        <topology evidence="1">Multi-pass membrane protein</topology>
    </subcellularLocation>
</comment>
<dbReference type="InterPro" id="IPR004853">
    <property type="entry name" value="Sugar_P_trans_dom"/>
</dbReference>
<dbReference type="GeneID" id="108677151"/>
<keyword evidence="2 5" id="KW-0812">Transmembrane</keyword>
<evidence type="ECO:0000313" key="8">
    <source>
        <dbReference type="RefSeq" id="XP_018020799.1"/>
    </source>
</evidence>
<dbReference type="Proteomes" id="UP000694843">
    <property type="component" value="Unplaced"/>
</dbReference>
<feature type="non-terminal residue" evidence="8">
    <location>
        <position position="227"/>
    </location>
</feature>
<evidence type="ECO:0000256" key="3">
    <source>
        <dbReference type="ARBA" id="ARBA00022989"/>
    </source>
</evidence>
<sequence>MVWRALSAGVDDPRWREPAAAVFYGVTSTALAFINKAVLSSYDFNLPFLIMTLQMVLTVSSLWVLTRWGVVSLPPYTLAAGWSFKWPSLFCAMHGVLSLYALSGLNIPMYGTLKRCTPLVNLLLSVVLLKKGVPSCLLTSSILLITAGCIIAAVGDLAYDAYAYTLGMMSVLAQGLYQSLVQYHAEQQKMSSSRILQLNSYNTLWPMVFFSVVVGEPRQALNSPHWR</sequence>
<proteinExistence type="predicted"/>
<feature type="transmembrane region" description="Helical" evidence="5">
    <location>
        <begin position="20"/>
        <end position="39"/>
    </location>
</feature>
<keyword evidence="4 5" id="KW-0472">Membrane</keyword>
<dbReference type="AlphaFoldDB" id="A0A8B7P3V5"/>
<gene>
    <name evidence="8" type="primary">LOC108677151</name>
</gene>
<feature type="transmembrane region" description="Helical" evidence="5">
    <location>
        <begin position="46"/>
        <end position="66"/>
    </location>
</feature>
<feature type="transmembrane region" description="Helical" evidence="5">
    <location>
        <begin position="86"/>
        <end position="111"/>
    </location>
</feature>
<dbReference type="OrthoDB" id="417037at2759"/>
<dbReference type="PANTHER" id="PTHR11132">
    <property type="entry name" value="SOLUTE CARRIER FAMILY 35"/>
    <property type="match status" value="1"/>
</dbReference>
<feature type="transmembrane region" description="Helical" evidence="5">
    <location>
        <begin position="132"/>
        <end position="155"/>
    </location>
</feature>
<evidence type="ECO:0000256" key="2">
    <source>
        <dbReference type="ARBA" id="ARBA00022692"/>
    </source>
</evidence>
<organism evidence="7 8">
    <name type="scientific">Hyalella azteca</name>
    <name type="common">Amphipod</name>
    <dbReference type="NCBI Taxonomy" id="294128"/>
    <lineage>
        <taxon>Eukaryota</taxon>
        <taxon>Metazoa</taxon>
        <taxon>Ecdysozoa</taxon>
        <taxon>Arthropoda</taxon>
        <taxon>Crustacea</taxon>
        <taxon>Multicrustacea</taxon>
        <taxon>Malacostraca</taxon>
        <taxon>Eumalacostraca</taxon>
        <taxon>Peracarida</taxon>
        <taxon>Amphipoda</taxon>
        <taxon>Senticaudata</taxon>
        <taxon>Talitrida</taxon>
        <taxon>Talitroidea</taxon>
        <taxon>Hyalellidae</taxon>
        <taxon>Hyalella</taxon>
    </lineage>
</organism>
<evidence type="ECO:0000256" key="4">
    <source>
        <dbReference type="ARBA" id="ARBA00023136"/>
    </source>
</evidence>
<protein>
    <submittedName>
        <fullName evidence="8">UDP-galactose/UDP-glucose transporter 7</fullName>
    </submittedName>
</protein>
<evidence type="ECO:0000256" key="1">
    <source>
        <dbReference type="ARBA" id="ARBA00004141"/>
    </source>
</evidence>
<evidence type="ECO:0000259" key="6">
    <source>
        <dbReference type="Pfam" id="PF03151"/>
    </source>
</evidence>
<feature type="domain" description="Sugar phosphate transporter" evidence="6">
    <location>
        <begin position="26"/>
        <end position="204"/>
    </location>
</feature>
<dbReference type="KEGG" id="hazt:108677151"/>
<dbReference type="GO" id="GO:0016020">
    <property type="term" value="C:membrane"/>
    <property type="evidence" value="ECO:0007669"/>
    <property type="project" value="UniProtKB-SubCell"/>
</dbReference>
<dbReference type="InterPro" id="IPR050186">
    <property type="entry name" value="TPT_transporter"/>
</dbReference>
<dbReference type="Pfam" id="PF03151">
    <property type="entry name" value="TPT"/>
    <property type="match status" value="1"/>
</dbReference>
<keyword evidence="7" id="KW-1185">Reference proteome</keyword>
<evidence type="ECO:0000313" key="7">
    <source>
        <dbReference type="Proteomes" id="UP000694843"/>
    </source>
</evidence>
<name>A0A8B7P3V5_HYAAZ</name>
<dbReference type="OMA" id="QMILTIA"/>
<dbReference type="RefSeq" id="XP_018020799.1">
    <property type="nucleotide sequence ID" value="XM_018165310.2"/>
</dbReference>
<keyword evidence="3 5" id="KW-1133">Transmembrane helix</keyword>
<reference evidence="8" key="1">
    <citation type="submission" date="2025-08" db="UniProtKB">
        <authorList>
            <consortium name="RefSeq"/>
        </authorList>
    </citation>
    <scope>IDENTIFICATION</scope>
    <source>
        <tissue evidence="8">Whole organism</tissue>
    </source>
</reference>
<accession>A0A8B7P3V5</accession>